<dbReference type="GO" id="GO:0004021">
    <property type="term" value="F:L-alanine:2-oxoglutarate aminotransferase activity"/>
    <property type="evidence" value="ECO:0007669"/>
    <property type="project" value="UniProtKB-EC"/>
</dbReference>
<evidence type="ECO:0000256" key="10">
    <source>
        <dbReference type="SAM" id="SignalP"/>
    </source>
</evidence>
<sequence>MKAVSILAIVLIFQTSGTVPSGPELESSSRKILTLNTINQNLRTLRMPTNAGPTIIEGRRKEQELKEDKPLPFEEVLWTNAGDPQGMGDPYVTFIHDVLAMVVDANNINRGIYPKDAAKRAKAFLATLENNSIGTYPHPSGIELVRRHVAKYIQKRDGGIPSRWQDIYLSNGAATSIGNVLKLLNCQKDGSKSGVMIPVPQFPFYAAKLQDNGMHAINYYLDEDNNWAININHLEQAITAAKEFCKPRAIVIINPGNPTSQVLTRKSIKDIIKFAYKHRLFIMADEAYQENINEDDCPFISFKKVLSEMGEPYNKMEMASFKTCSKGYASECGLRCGYVELINLSPDVRTAYETYVATQLTPNTVGQAALEAIVNPPREDEPSYEQWLKETTNIFSSLKKRAKFLTKKLNSIKGYSCNPIQGGMYGFPRIDIPPQAIAAAKRAGQEPDEFYSLELLNQTGIVVVPGNGFGQLPGTYHYRTTTLPQMDKLKKMVSDIKKFHKGFVAKYTQNEL</sequence>
<name>A0A9Q0MXG0_9DIPT</name>
<proteinExistence type="inferred from homology"/>
<evidence type="ECO:0000256" key="3">
    <source>
        <dbReference type="ARBA" id="ARBA00022576"/>
    </source>
</evidence>
<comment type="similarity">
    <text evidence="7">Belongs to the class-I pyridoxal-phosphate-dependent aminotransferase family. Alanine aminotransferase subfamily.</text>
</comment>
<dbReference type="Pfam" id="PF00155">
    <property type="entry name" value="Aminotran_1_2"/>
    <property type="match status" value="1"/>
</dbReference>
<accession>A0A9Q0MXG0</accession>
<feature type="signal peptide" evidence="10">
    <location>
        <begin position="1"/>
        <end position="17"/>
    </location>
</feature>
<dbReference type="Gene3D" id="3.90.1150.10">
    <property type="entry name" value="Aspartate Aminotransferase, domain 1"/>
    <property type="match status" value="1"/>
</dbReference>
<evidence type="ECO:0000256" key="6">
    <source>
        <dbReference type="ARBA" id="ARBA00025708"/>
    </source>
</evidence>
<dbReference type="Gene3D" id="3.40.640.10">
    <property type="entry name" value="Type I PLP-dependent aspartate aminotransferase-like (Major domain)"/>
    <property type="match status" value="1"/>
</dbReference>
<dbReference type="CDD" id="cd00609">
    <property type="entry name" value="AAT_like"/>
    <property type="match status" value="1"/>
</dbReference>
<keyword evidence="13" id="KW-1185">Reference proteome</keyword>
<dbReference type="FunFam" id="3.90.1150.10:FF:000010">
    <property type="entry name" value="Alanine aminotransferase 2"/>
    <property type="match status" value="1"/>
</dbReference>
<dbReference type="EC" id="2.6.1.2" evidence="8"/>
<dbReference type="GO" id="GO:0030170">
    <property type="term" value="F:pyridoxal phosphate binding"/>
    <property type="evidence" value="ECO:0007669"/>
    <property type="project" value="InterPro"/>
</dbReference>
<dbReference type="PANTHER" id="PTHR11751:SF29">
    <property type="entry name" value="ALANINE TRANSAMINASE"/>
    <property type="match status" value="1"/>
</dbReference>
<comment type="pathway">
    <text evidence="6">Amino-acid degradation; L-alanine degradation via transaminase pathway; pyruvate from L-alanine: step 1/1.</text>
</comment>
<dbReference type="AlphaFoldDB" id="A0A9Q0MXG0"/>
<reference evidence="12" key="1">
    <citation type="submission" date="2022-07" db="EMBL/GenBank/DDBJ databases">
        <authorList>
            <person name="Trinca V."/>
            <person name="Uliana J.V.C."/>
            <person name="Torres T.T."/>
            <person name="Ward R.J."/>
            <person name="Monesi N."/>
        </authorList>
    </citation>
    <scope>NUCLEOTIDE SEQUENCE</scope>
    <source>
        <strain evidence="12">HSMRA1968</strain>
        <tissue evidence="12">Whole embryos</tissue>
    </source>
</reference>
<dbReference type="FunFam" id="3.40.640.10:FF:000012">
    <property type="entry name" value="alanine aminotransferase 2"/>
    <property type="match status" value="1"/>
</dbReference>
<comment type="catalytic activity">
    <reaction evidence="9">
        <text>L-alanine + 2-oxoglutarate = pyruvate + L-glutamate</text>
        <dbReference type="Rhea" id="RHEA:19453"/>
        <dbReference type="ChEBI" id="CHEBI:15361"/>
        <dbReference type="ChEBI" id="CHEBI:16810"/>
        <dbReference type="ChEBI" id="CHEBI:29985"/>
        <dbReference type="ChEBI" id="CHEBI:57972"/>
        <dbReference type="EC" id="2.6.1.2"/>
    </reaction>
</comment>
<evidence type="ECO:0000256" key="9">
    <source>
        <dbReference type="ARBA" id="ARBA00047412"/>
    </source>
</evidence>
<dbReference type="SUPFAM" id="SSF53383">
    <property type="entry name" value="PLP-dependent transferases"/>
    <property type="match status" value="1"/>
</dbReference>
<organism evidence="12 13">
    <name type="scientific">Pseudolycoriella hygida</name>
    <dbReference type="NCBI Taxonomy" id="35572"/>
    <lineage>
        <taxon>Eukaryota</taxon>
        <taxon>Metazoa</taxon>
        <taxon>Ecdysozoa</taxon>
        <taxon>Arthropoda</taxon>
        <taxon>Hexapoda</taxon>
        <taxon>Insecta</taxon>
        <taxon>Pterygota</taxon>
        <taxon>Neoptera</taxon>
        <taxon>Endopterygota</taxon>
        <taxon>Diptera</taxon>
        <taxon>Nematocera</taxon>
        <taxon>Sciaroidea</taxon>
        <taxon>Sciaridae</taxon>
        <taxon>Pseudolycoriella</taxon>
    </lineage>
</organism>
<evidence type="ECO:0000256" key="7">
    <source>
        <dbReference type="ARBA" id="ARBA00025785"/>
    </source>
</evidence>
<evidence type="ECO:0000256" key="1">
    <source>
        <dbReference type="ARBA" id="ARBA00001933"/>
    </source>
</evidence>
<comment type="subunit">
    <text evidence="2">Homodimer.</text>
</comment>
<evidence type="ECO:0000259" key="11">
    <source>
        <dbReference type="Pfam" id="PF00155"/>
    </source>
</evidence>
<keyword evidence="10" id="KW-0732">Signal</keyword>
<evidence type="ECO:0000313" key="13">
    <source>
        <dbReference type="Proteomes" id="UP001151699"/>
    </source>
</evidence>
<feature type="chain" id="PRO_5040390623" description="alanine transaminase" evidence="10">
    <location>
        <begin position="18"/>
        <end position="512"/>
    </location>
</feature>
<comment type="cofactor">
    <cofactor evidence="1">
        <name>pyridoxal 5'-phosphate</name>
        <dbReference type="ChEBI" id="CHEBI:597326"/>
    </cofactor>
</comment>
<dbReference type="EMBL" id="WJQU01000003">
    <property type="protein sequence ID" value="KAJ6638840.1"/>
    <property type="molecule type" value="Genomic_DNA"/>
</dbReference>
<evidence type="ECO:0000256" key="2">
    <source>
        <dbReference type="ARBA" id="ARBA00011738"/>
    </source>
</evidence>
<gene>
    <name evidence="12" type="primary">gpt2</name>
    <name evidence="12" type="ORF">Bhyg_11578</name>
</gene>
<evidence type="ECO:0000256" key="5">
    <source>
        <dbReference type="ARBA" id="ARBA00022898"/>
    </source>
</evidence>
<dbReference type="Gene3D" id="1.10.287.1970">
    <property type="match status" value="1"/>
</dbReference>
<comment type="caution">
    <text evidence="12">The sequence shown here is derived from an EMBL/GenBank/DDBJ whole genome shotgun (WGS) entry which is preliminary data.</text>
</comment>
<evidence type="ECO:0000256" key="4">
    <source>
        <dbReference type="ARBA" id="ARBA00022679"/>
    </source>
</evidence>
<dbReference type="InterPro" id="IPR015424">
    <property type="entry name" value="PyrdxlP-dep_Trfase"/>
</dbReference>
<dbReference type="InterPro" id="IPR004839">
    <property type="entry name" value="Aminotransferase_I/II_large"/>
</dbReference>
<keyword evidence="4" id="KW-0808">Transferase</keyword>
<keyword evidence="3 12" id="KW-0032">Aminotransferase</keyword>
<dbReference type="InterPro" id="IPR015422">
    <property type="entry name" value="PyrdxlP-dep_Trfase_small"/>
</dbReference>
<evidence type="ECO:0000313" key="12">
    <source>
        <dbReference type="EMBL" id="KAJ6638840.1"/>
    </source>
</evidence>
<dbReference type="Proteomes" id="UP001151699">
    <property type="component" value="Chromosome X"/>
</dbReference>
<dbReference type="InterPro" id="IPR045088">
    <property type="entry name" value="ALAT1/2-like"/>
</dbReference>
<keyword evidence="5" id="KW-0663">Pyridoxal phosphate</keyword>
<protein>
    <recommendedName>
        <fullName evidence="8">alanine transaminase</fullName>
        <ecNumber evidence="8">2.6.1.2</ecNumber>
    </recommendedName>
</protein>
<evidence type="ECO:0000256" key="8">
    <source>
        <dbReference type="ARBA" id="ARBA00026106"/>
    </source>
</evidence>
<dbReference type="PANTHER" id="PTHR11751">
    <property type="entry name" value="ALANINE AMINOTRANSFERASE"/>
    <property type="match status" value="1"/>
</dbReference>
<dbReference type="OrthoDB" id="1732682at2759"/>
<dbReference type="InterPro" id="IPR015421">
    <property type="entry name" value="PyrdxlP-dep_Trfase_major"/>
</dbReference>
<feature type="domain" description="Aminotransferase class I/classII large" evidence="11">
    <location>
        <begin position="113"/>
        <end position="485"/>
    </location>
</feature>